<feature type="compositionally biased region" description="Basic and acidic residues" evidence="1">
    <location>
        <begin position="12"/>
        <end position="22"/>
    </location>
</feature>
<dbReference type="AlphaFoldDB" id="A0A0G4PHN4"/>
<protein>
    <submittedName>
        <fullName evidence="2">Str. FM013</fullName>
    </submittedName>
</protein>
<proteinExistence type="predicted"/>
<evidence type="ECO:0000256" key="1">
    <source>
        <dbReference type="SAM" id="MobiDB-lite"/>
    </source>
</evidence>
<evidence type="ECO:0000313" key="3">
    <source>
        <dbReference type="Proteomes" id="UP000053732"/>
    </source>
</evidence>
<evidence type="ECO:0000313" key="2">
    <source>
        <dbReference type="EMBL" id="CRL25857.1"/>
    </source>
</evidence>
<dbReference type="EMBL" id="HG793149">
    <property type="protein sequence ID" value="CRL25857.1"/>
    <property type="molecule type" value="Genomic_DNA"/>
</dbReference>
<accession>A0A0G4PHN4</accession>
<name>A0A0G4PHN4_PENC3</name>
<dbReference type="Proteomes" id="UP000053732">
    <property type="component" value="Unassembled WGS sequence"/>
</dbReference>
<keyword evidence="3" id="KW-1185">Reference proteome</keyword>
<organism evidence="2 3">
    <name type="scientific">Penicillium camemberti (strain FM 013)</name>
    <dbReference type="NCBI Taxonomy" id="1429867"/>
    <lineage>
        <taxon>Eukaryota</taxon>
        <taxon>Fungi</taxon>
        <taxon>Dikarya</taxon>
        <taxon>Ascomycota</taxon>
        <taxon>Pezizomycotina</taxon>
        <taxon>Eurotiomycetes</taxon>
        <taxon>Eurotiomycetidae</taxon>
        <taxon>Eurotiales</taxon>
        <taxon>Aspergillaceae</taxon>
        <taxon>Penicillium</taxon>
    </lineage>
</organism>
<gene>
    <name evidence="2" type="ORF">PCAMFM013_S016g000138</name>
</gene>
<reference evidence="2 3" key="1">
    <citation type="journal article" date="2014" name="Nat. Commun.">
        <title>Multiple recent horizontal transfers of a large genomic region in cheese making fungi.</title>
        <authorList>
            <person name="Cheeseman K."/>
            <person name="Ropars J."/>
            <person name="Renault P."/>
            <person name="Dupont J."/>
            <person name="Gouzy J."/>
            <person name="Branca A."/>
            <person name="Abraham A.L."/>
            <person name="Ceppi M."/>
            <person name="Conseiller E."/>
            <person name="Debuchy R."/>
            <person name="Malagnac F."/>
            <person name="Goarin A."/>
            <person name="Silar P."/>
            <person name="Lacoste S."/>
            <person name="Sallet E."/>
            <person name="Bensimon A."/>
            <person name="Giraud T."/>
            <person name="Brygoo Y."/>
        </authorList>
    </citation>
    <scope>NUCLEOTIDE SEQUENCE [LARGE SCALE GENOMIC DNA]</scope>
    <source>
        <strain evidence="3">FM 013</strain>
    </source>
</reference>
<feature type="region of interest" description="Disordered" evidence="1">
    <location>
        <begin position="1"/>
        <end position="30"/>
    </location>
</feature>
<sequence>MEHKHSPPSKSFKKDAISERMGRKTSRMTSLCARGEPRWIDALGADRVI</sequence>